<dbReference type="NCBIfam" id="TIGR00952">
    <property type="entry name" value="S15_bact"/>
    <property type="match status" value="1"/>
</dbReference>
<dbReference type="InterPro" id="IPR005290">
    <property type="entry name" value="Ribosomal_uS15_bac-type"/>
</dbReference>
<organism evidence="6 7">
    <name type="scientific">Oceaniferula flava</name>
    <dbReference type="NCBI Taxonomy" id="2800421"/>
    <lineage>
        <taxon>Bacteria</taxon>
        <taxon>Pseudomonadati</taxon>
        <taxon>Verrucomicrobiota</taxon>
        <taxon>Verrucomicrobiia</taxon>
        <taxon>Verrucomicrobiales</taxon>
        <taxon>Verrucomicrobiaceae</taxon>
        <taxon>Oceaniferula</taxon>
    </lineage>
</organism>
<comment type="caution">
    <text evidence="6">The sequence shown here is derived from an EMBL/GenBank/DDBJ whole genome shotgun (WGS) entry which is preliminary data.</text>
</comment>
<dbReference type="CDD" id="cd00353">
    <property type="entry name" value="Ribosomal_S15p_S13e"/>
    <property type="match status" value="1"/>
</dbReference>
<dbReference type="HAMAP" id="MF_01343_B">
    <property type="entry name" value="Ribosomal_uS15_B"/>
    <property type="match status" value="1"/>
</dbReference>
<dbReference type="GO" id="GO:0005840">
    <property type="term" value="C:ribosome"/>
    <property type="evidence" value="ECO:0007669"/>
    <property type="project" value="UniProtKB-KW"/>
</dbReference>
<dbReference type="SUPFAM" id="SSF47060">
    <property type="entry name" value="S15/NS1 RNA-binding domain"/>
    <property type="match status" value="1"/>
</dbReference>
<dbReference type="GO" id="GO:0019843">
    <property type="term" value="F:rRNA binding"/>
    <property type="evidence" value="ECO:0007669"/>
    <property type="project" value="UniProtKB-UniRule"/>
</dbReference>
<reference evidence="6" key="1">
    <citation type="submission" date="2021-01" db="EMBL/GenBank/DDBJ databases">
        <title>Modified the classification status of verrucomicrobia.</title>
        <authorList>
            <person name="Feng X."/>
        </authorList>
    </citation>
    <scope>NUCLEOTIDE SEQUENCE</scope>
    <source>
        <strain evidence="6">5K15</strain>
    </source>
</reference>
<evidence type="ECO:0000313" key="6">
    <source>
        <dbReference type="EMBL" id="MBK1853673.1"/>
    </source>
</evidence>
<evidence type="ECO:0000256" key="2">
    <source>
        <dbReference type="ARBA" id="ARBA00023274"/>
    </source>
</evidence>
<evidence type="ECO:0000313" key="7">
    <source>
        <dbReference type="Proteomes" id="UP000634206"/>
    </source>
</evidence>
<dbReference type="GO" id="GO:0006412">
    <property type="term" value="P:translation"/>
    <property type="evidence" value="ECO:0007669"/>
    <property type="project" value="UniProtKB-UniRule"/>
</dbReference>
<dbReference type="InterPro" id="IPR000589">
    <property type="entry name" value="Ribosomal_uS15"/>
</dbReference>
<dbReference type="GO" id="GO:1990904">
    <property type="term" value="C:ribonucleoprotein complex"/>
    <property type="evidence" value="ECO:0007669"/>
    <property type="project" value="UniProtKB-KW"/>
</dbReference>
<protein>
    <recommendedName>
        <fullName evidence="3">Small ribosomal subunit protein uS15</fullName>
    </recommendedName>
</protein>
<dbReference type="RefSeq" id="WP_309488269.1">
    <property type="nucleotide sequence ID" value="NZ_JAENIG010000001.1"/>
</dbReference>
<dbReference type="AlphaFoldDB" id="A0AAE2S9M6"/>
<dbReference type="Gene3D" id="6.10.250.3130">
    <property type="match status" value="1"/>
</dbReference>
<dbReference type="SMART" id="SM01387">
    <property type="entry name" value="Ribosomal_S15"/>
    <property type="match status" value="1"/>
</dbReference>
<dbReference type="InterPro" id="IPR009068">
    <property type="entry name" value="uS15_NS1_RNA-bd_sf"/>
</dbReference>
<comment type="subunit">
    <text evidence="3">Part of the 30S ribosomal subunit. Forms a bridge to the 50S subunit in the 70S ribosome, contacting the 23S rRNA.</text>
</comment>
<keyword evidence="7" id="KW-1185">Reference proteome</keyword>
<evidence type="ECO:0000256" key="4">
    <source>
        <dbReference type="RuleBase" id="RU003919"/>
    </source>
</evidence>
<dbReference type="Proteomes" id="UP000634206">
    <property type="component" value="Unassembled WGS sequence"/>
</dbReference>
<dbReference type="PROSITE" id="PS00362">
    <property type="entry name" value="RIBOSOMAL_S15"/>
    <property type="match status" value="1"/>
</dbReference>
<dbReference type="PANTHER" id="PTHR23321">
    <property type="entry name" value="RIBOSOMAL PROTEIN S15, BACTERIAL AND ORGANELLAR"/>
    <property type="match status" value="1"/>
</dbReference>
<dbReference type="GO" id="GO:0003735">
    <property type="term" value="F:structural constituent of ribosome"/>
    <property type="evidence" value="ECO:0007669"/>
    <property type="project" value="InterPro"/>
</dbReference>
<dbReference type="GO" id="GO:0005737">
    <property type="term" value="C:cytoplasm"/>
    <property type="evidence" value="ECO:0007669"/>
    <property type="project" value="UniProtKB-ARBA"/>
</dbReference>
<evidence type="ECO:0000256" key="3">
    <source>
        <dbReference type="HAMAP-Rule" id="MF_01343"/>
    </source>
</evidence>
<comment type="function">
    <text evidence="3 5">One of the primary rRNA binding proteins, it binds directly to 16S rRNA where it helps nucleate assembly of the platform of the 30S subunit by binding and bridging several RNA helices of the 16S rRNA.</text>
</comment>
<keyword evidence="1 3" id="KW-0689">Ribosomal protein</keyword>
<sequence length="89" mass="10069">MSKASIAIDFDPADFKQSEADTGSADYQIAVLTKRIKLLTAHMGEHKKDFASRRGLLTMVAQRRKLLDYLKGQSEERYAKLIKGLGLRR</sequence>
<name>A0AAE2S9M6_9BACT</name>
<keyword evidence="3 5" id="KW-0694">RNA-binding</keyword>
<dbReference type="Pfam" id="PF00312">
    <property type="entry name" value="Ribosomal_S15"/>
    <property type="match status" value="1"/>
</dbReference>
<comment type="function">
    <text evidence="3">Forms an intersubunit bridge (bridge B4) with the 23S rRNA of the 50S subunit in the ribosome.</text>
</comment>
<dbReference type="PANTHER" id="PTHR23321:SF26">
    <property type="entry name" value="SMALL RIBOSOMAL SUBUNIT PROTEIN US15M"/>
    <property type="match status" value="1"/>
</dbReference>
<evidence type="ECO:0000256" key="1">
    <source>
        <dbReference type="ARBA" id="ARBA00022980"/>
    </source>
</evidence>
<dbReference type="EMBL" id="JAENIG010000001">
    <property type="protein sequence ID" value="MBK1853673.1"/>
    <property type="molecule type" value="Genomic_DNA"/>
</dbReference>
<evidence type="ECO:0000256" key="5">
    <source>
        <dbReference type="RuleBase" id="RU004524"/>
    </source>
</evidence>
<dbReference type="Gene3D" id="1.10.287.10">
    <property type="entry name" value="S15/NS1, RNA-binding"/>
    <property type="match status" value="1"/>
</dbReference>
<keyword evidence="2 3" id="KW-0687">Ribonucleoprotein</keyword>
<proteinExistence type="inferred from homology"/>
<accession>A0AAE2S9M6</accession>
<gene>
    <name evidence="3 6" type="primary">rpsO</name>
    <name evidence="6" type="ORF">JIN83_01765</name>
</gene>
<keyword evidence="3 5" id="KW-0699">rRNA-binding</keyword>
<comment type="similarity">
    <text evidence="3 4">Belongs to the universal ribosomal protein uS15 family.</text>
</comment>